<keyword evidence="4" id="KW-1185">Reference proteome</keyword>
<dbReference type="CDD" id="cd05829">
    <property type="entry name" value="Sortase_F"/>
    <property type="match status" value="1"/>
</dbReference>
<dbReference type="SUPFAM" id="SSF63817">
    <property type="entry name" value="Sortase"/>
    <property type="match status" value="1"/>
</dbReference>
<dbReference type="InterPro" id="IPR023365">
    <property type="entry name" value="Sortase_dom-sf"/>
</dbReference>
<organism evidence="3 4">
    <name type="scientific">Streptomyces goshikiensis</name>
    <dbReference type="NCBI Taxonomy" id="1942"/>
    <lineage>
        <taxon>Bacteria</taxon>
        <taxon>Bacillati</taxon>
        <taxon>Actinomycetota</taxon>
        <taxon>Actinomycetes</taxon>
        <taxon>Kitasatosporales</taxon>
        <taxon>Streptomycetaceae</taxon>
        <taxon>Streptomyces</taxon>
    </lineage>
</organism>
<feature type="compositionally biased region" description="Low complexity" evidence="2">
    <location>
        <begin position="49"/>
        <end position="70"/>
    </location>
</feature>
<sequence length="300" mass="30175">MSPRRVSASAPAVRLVPAVPGTPAVRAEPATPTRSGAPALRAVSTGSGTPALRVVPTAPTAPTTPPGSGARPRRRRVAVPLAGAALATLLLAGCGGSDTAAPAAPQGQAPQAAAPAASGAAPSGKAAASGRPASPGAGAQSGSAPAKGTLTRSEPQKISIPSLGLSSSLETLRQNTDGTMQTPKDPGLAGWYEPGPTPGSQGPAIIAGHVTWNGAAAVFQKLKTMKAGDTIKVTRQDNKTATFTVDRVAEYPKAEFPTLEVYKNLDYAGLRLVTCGGDFDPKKHYYDSNVVVFARMTGSA</sequence>
<evidence type="ECO:0000313" key="4">
    <source>
        <dbReference type="Proteomes" id="UP001432075"/>
    </source>
</evidence>
<evidence type="ECO:0000313" key="3">
    <source>
        <dbReference type="EMBL" id="WUO44844.1"/>
    </source>
</evidence>
<proteinExistence type="predicted"/>
<dbReference type="NCBIfam" id="NF033748">
    <property type="entry name" value="class_F_sortase"/>
    <property type="match status" value="1"/>
</dbReference>
<name>A0ABZ1REE7_9ACTN</name>
<dbReference type="RefSeq" id="WP_328775144.1">
    <property type="nucleotide sequence ID" value="NZ_CP108057.1"/>
</dbReference>
<dbReference type="Pfam" id="PF04203">
    <property type="entry name" value="Sortase"/>
    <property type="match status" value="1"/>
</dbReference>
<feature type="region of interest" description="Disordered" evidence="2">
    <location>
        <begin position="98"/>
        <end position="168"/>
    </location>
</feature>
<feature type="region of interest" description="Disordered" evidence="2">
    <location>
        <begin position="19"/>
        <end position="74"/>
    </location>
</feature>
<protein>
    <submittedName>
        <fullName evidence="3">Class F sortase</fullName>
    </submittedName>
</protein>
<reference evidence="3" key="1">
    <citation type="submission" date="2022-10" db="EMBL/GenBank/DDBJ databases">
        <title>The complete genomes of actinobacterial strains from the NBC collection.</title>
        <authorList>
            <person name="Joergensen T.S."/>
            <person name="Alvarez Arevalo M."/>
            <person name="Sterndorff E.B."/>
            <person name="Faurdal D."/>
            <person name="Vuksanovic O."/>
            <person name="Mourched A.-S."/>
            <person name="Charusanti P."/>
            <person name="Shaw S."/>
            <person name="Blin K."/>
            <person name="Weber T."/>
        </authorList>
    </citation>
    <scope>NUCLEOTIDE SEQUENCE</scope>
    <source>
        <strain evidence="3">NBC_00283</strain>
    </source>
</reference>
<evidence type="ECO:0000256" key="2">
    <source>
        <dbReference type="SAM" id="MobiDB-lite"/>
    </source>
</evidence>
<dbReference type="InterPro" id="IPR005754">
    <property type="entry name" value="Sortase"/>
</dbReference>
<keyword evidence="1" id="KW-0378">Hydrolase</keyword>
<dbReference type="InterPro" id="IPR042001">
    <property type="entry name" value="Sortase_F"/>
</dbReference>
<evidence type="ECO:0000256" key="1">
    <source>
        <dbReference type="ARBA" id="ARBA00022801"/>
    </source>
</evidence>
<dbReference type="EMBL" id="CP108057">
    <property type="protein sequence ID" value="WUO44844.1"/>
    <property type="molecule type" value="Genomic_DNA"/>
</dbReference>
<gene>
    <name evidence="3" type="ORF">OHU17_02955</name>
</gene>
<dbReference type="Proteomes" id="UP001432075">
    <property type="component" value="Chromosome"/>
</dbReference>
<feature type="compositionally biased region" description="Low complexity" evidence="2">
    <location>
        <begin position="100"/>
        <end position="148"/>
    </location>
</feature>
<accession>A0ABZ1REE7</accession>
<dbReference type="Gene3D" id="2.40.260.10">
    <property type="entry name" value="Sortase"/>
    <property type="match status" value="1"/>
</dbReference>